<reference evidence="1" key="1">
    <citation type="submission" date="2014-09" db="EMBL/GenBank/DDBJ databases">
        <title>Genome sequence of the luminous mushroom Mycena chlorophos for searching fungal bioluminescence genes.</title>
        <authorList>
            <person name="Tanaka Y."/>
            <person name="Kasuga D."/>
            <person name="Oba Y."/>
            <person name="Hase S."/>
            <person name="Sato K."/>
            <person name="Oba Y."/>
            <person name="Sakakibara Y."/>
        </authorList>
    </citation>
    <scope>NUCLEOTIDE SEQUENCE</scope>
</reference>
<organism evidence="1 2">
    <name type="scientific">Mycena chlorophos</name>
    <name type="common">Agaric fungus</name>
    <name type="synonym">Agaricus chlorophos</name>
    <dbReference type="NCBI Taxonomy" id="658473"/>
    <lineage>
        <taxon>Eukaryota</taxon>
        <taxon>Fungi</taxon>
        <taxon>Dikarya</taxon>
        <taxon>Basidiomycota</taxon>
        <taxon>Agaricomycotina</taxon>
        <taxon>Agaricomycetes</taxon>
        <taxon>Agaricomycetidae</taxon>
        <taxon>Agaricales</taxon>
        <taxon>Marasmiineae</taxon>
        <taxon>Mycenaceae</taxon>
        <taxon>Mycena</taxon>
    </lineage>
</organism>
<evidence type="ECO:0000313" key="1">
    <source>
        <dbReference type="EMBL" id="GAT43173.1"/>
    </source>
</evidence>
<dbReference type="Proteomes" id="UP000815677">
    <property type="component" value="Unassembled WGS sequence"/>
</dbReference>
<dbReference type="EMBL" id="DF838681">
    <property type="protein sequence ID" value="GAT43173.1"/>
    <property type="molecule type" value="Genomic_DNA"/>
</dbReference>
<gene>
    <name evidence="1" type="ORF">MCHLO_00863</name>
</gene>
<name>A0ABQ0KWM6_MYCCL</name>
<proteinExistence type="predicted"/>
<keyword evidence="2" id="KW-1185">Reference proteome</keyword>
<sequence length="237" mass="27009">MDVRKPKRKLFQGEYAVFSKQVPSQYRAEWRELGGRVARNEDQLSEALYFFCGSQQDYHFIKRYSHLLEWIQLTRSSWYNETFRVVTPAFLDFCLDEGWVPPGDLHSWAVNSSGFVVPTHTLLEWPGWDYQRSIPASSSPQETNAYDEYDAFPFALDLTSMDEAELEATMSESESISGSAVAAAAVDKDEEMPEAEMLVEDKVPAGKRRQSQIPRFVALGKRSGRRGGLLTPTQSFE</sequence>
<accession>A0ABQ0KWM6</accession>
<evidence type="ECO:0008006" key="3">
    <source>
        <dbReference type="Google" id="ProtNLM"/>
    </source>
</evidence>
<evidence type="ECO:0000313" key="2">
    <source>
        <dbReference type="Proteomes" id="UP000815677"/>
    </source>
</evidence>
<protein>
    <recommendedName>
        <fullName evidence="3">BRCT domain-containing protein</fullName>
    </recommendedName>
</protein>